<dbReference type="Proteomes" id="UP000789831">
    <property type="component" value="Unassembled WGS sequence"/>
</dbReference>
<name>A0A9N8WBE6_9GLOM</name>
<protein>
    <submittedName>
        <fullName evidence="1">2722_t:CDS:1</fullName>
    </submittedName>
</protein>
<proteinExistence type="predicted"/>
<reference evidence="1" key="1">
    <citation type="submission" date="2021-06" db="EMBL/GenBank/DDBJ databases">
        <authorList>
            <person name="Kallberg Y."/>
            <person name="Tangrot J."/>
            <person name="Rosling A."/>
        </authorList>
    </citation>
    <scope>NUCLEOTIDE SEQUENCE</scope>
    <source>
        <strain evidence="1">MT106</strain>
    </source>
</reference>
<dbReference type="EMBL" id="CAJVPL010000284">
    <property type="protein sequence ID" value="CAG8478747.1"/>
    <property type="molecule type" value="Genomic_DNA"/>
</dbReference>
<evidence type="ECO:0000313" key="1">
    <source>
        <dbReference type="EMBL" id="CAG8478747.1"/>
    </source>
</evidence>
<sequence length="108" mass="12960">MAETTLIYPSFIQNKKRTRTATSLMPSKKAKDSDCPRDVLKNSYIIEMFNNSLIDNLLILFKKTFQSSRNYEIEALYLRFYIEQQTQYIPEHLFFHRLENDSQYTTFL</sequence>
<comment type="caution">
    <text evidence="1">The sequence shown here is derived from an EMBL/GenBank/DDBJ whole genome shotgun (WGS) entry which is preliminary data.</text>
</comment>
<accession>A0A9N8WBE6</accession>
<feature type="non-terminal residue" evidence="1">
    <location>
        <position position="108"/>
    </location>
</feature>
<evidence type="ECO:0000313" key="2">
    <source>
        <dbReference type="Proteomes" id="UP000789831"/>
    </source>
</evidence>
<keyword evidence="2" id="KW-1185">Reference proteome</keyword>
<dbReference type="AlphaFoldDB" id="A0A9N8WBE6"/>
<feature type="non-terminal residue" evidence="1">
    <location>
        <position position="1"/>
    </location>
</feature>
<organism evidence="1 2">
    <name type="scientific">Ambispora gerdemannii</name>
    <dbReference type="NCBI Taxonomy" id="144530"/>
    <lineage>
        <taxon>Eukaryota</taxon>
        <taxon>Fungi</taxon>
        <taxon>Fungi incertae sedis</taxon>
        <taxon>Mucoromycota</taxon>
        <taxon>Glomeromycotina</taxon>
        <taxon>Glomeromycetes</taxon>
        <taxon>Archaeosporales</taxon>
        <taxon>Ambisporaceae</taxon>
        <taxon>Ambispora</taxon>
    </lineage>
</organism>
<gene>
    <name evidence="1" type="ORF">AGERDE_LOCUS3122</name>
</gene>